<dbReference type="EMBL" id="LQBP01000002">
    <property type="protein sequence ID" value="KUJ80964.1"/>
    <property type="molecule type" value="Genomic_DNA"/>
</dbReference>
<evidence type="ECO:0000313" key="3">
    <source>
        <dbReference type="EMBL" id="KUJ80964.1"/>
    </source>
</evidence>
<keyword evidence="4" id="KW-1185">Reference proteome</keyword>
<dbReference type="RefSeq" id="WP_068332728.1">
    <property type="nucleotide sequence ID" value="NZ_LQBP01000002.1"/>
</dbReference>
<evidence type="ECO:0000256" key="1">
    <source>
        <dbReference type="ARBA" id="ARBA00023002"/>
    </source>
</evidence>
<name>A0A0X3TZH2_9RHOB</name>
<dbReference type="STRING" id="1685378.AVO44_03540"/>
<evidence type="ECO:0000313" key="4">
    <source>
        <dbReference type="Proteomes" id="UP000053690"/>
    </source>
</evidence>
<dbReference type="SUPFAM" id="SSF51905">
    <property type="entry name" value="FAD/NAD(P)-binding domain"/>
    <property type="match status" value="1"/>
</dbReference>
<dbReference type="GO" id="GO:0005737">
    <property type="term" value="C:cytoplasm"/>
    <property type="evidence" value="ECO:0007669"/>
    <property type="project" value="TreeGrafter"/>
</dbReference>
<protein>
    <submittedName>
        <fullName evidence="3">Glycerol-3-phosphate dehydrogenase</fullName>
    </submittedName>
</protein>
<keyword evidence="1" id="KW-0560">Oxidoreductase</keyword>
<sequence>MKTADAIVIGGGIAGISAAAELAGDMSVLVLEAESQLGYHATGRSAAIFIRNYGNETLRALNTESAPFLQQPDGVSEQSLLSPRGEMLVATDEELDALDAYKTGSTGLEKLTPAQAVELVPILRKDAIAGAVIEWDAQDIDVDRMLAGYVRLLKVRGGKVEANAPVTGLHRSSGLWTVQAGGQCYQAPIVINAAGAWAEGIARMAKATDLRLLPMRRSAALLPAPLGYEIRNWPLFASATEKWYAKPEAGKLMVSPADEDPVDPHDAWVDDMVLAEGLHRFEQAVFTPVTRVETSWAGLRTFSNDRTPVVGYDPKAEGFYWLAGQGGYGVQTAPALARLTAALICNSNLGLQPDIVRALDPGRFNP</sequence>
<dbReference type="InterPro" id="IPR036188">
    <property type="entry name" value="FAD/NAD-bd_sf"/>
</dbReference>
<reference evidence="4" key="1">
    <citation type="submission" date="2015-12" db="EMBL/GenBank/DDBJ databases">
        <authorList>
            <person name="Zhang G."/>
            <person name="Stingl U."/>
        </authorList>
    </citation>
    <scope>NUCLEOTIDE SEQUENCE [LARGE SCALE GENOMIC DNA]</scope>
    <source>
        <strain evidence="4">ZGT108</strain>
    </source>
</reference>
<dbReference type="Gene3D" id="3.30.9.10">
    <property type="entry name" value="D-Amino Acid Oxidase, subunit A, domain 2"/>
    <property type="match status" value="1"/>
</dbReference>
<dbReference type="Pfam" id="PF01266">
    <property type="entry name" value="DAO"/>
    <property type="match status" value="1"/>
</dbReference>
<dbReference type="Proteomes" id="UP000053690">
    <property type="component" value="Unassembled WGS sequence"/>
</dbReference>
<comment type="caution">
    <text evidence="3">The sequence shown here is derived from an EMBL/GenBank/DDBJ whole genome shotgun (WGS) entry which is preliminary data.</text>
</comment>
<feature type="domain" description="FAD dependent oxidoreductase" evidence="2">
    <location>
        <begin position="5"/>
        <end position="343"/>
    </location>
</feature>
<gene>
    <name evidence="3" type="ORF">AVO44_03540</name>
</gene>
<dbReference type="InterPro" id="IPR006076">
    <property type="entry name" value="FAD-dep_OxRdtase"/>
</dbReference>
<accession>A0A0X3TZH2</accession>
<dbReference type="GO" id="GO:0016491">
    <property type="term" value="F:oxidoreductase activity"/>
    <property type="evidence" value="ECO:0007669"/>
    <property type="project" value="UniProtKB-KW"/>
</dbReference>
<dbReference type="OrthoDB" id="7421214at2"/>
<dbReference type="AlphaFoldDB" id="A0A0X3TZH2"/>
<proteinExistence type="predicted"/>
<dbReference type="PANTHER" id="PTHR13847">
    <property type="entry name" value="SARCOSINE DEHYDROGENASE-RELATED"/>
    <property type="match status" value="1"/>
</dbReference>
<evidence type="ECO:0000259" key="2">
    <source>
        <dbReference type="Pfam" id="PF01266"/>
    </source>
</evidence>
<dbReference type="PANTHER" id="PTHR13847:SF287">
    <property type="entry name" value="FAD-DEPENDENT OXIDOREDUCTASE DOMAIN-CONTAINING PROTEIN 1"/>
    <property type="match status" value="1"/>
</dbReference>
<dbReference type="Gene3D" id="3.50.50.60">
    <property type="entry name" value="FAD/NAD(P)-binding domain"/>
    <property type="match status" value="1"/>
</dbReference>
<organism evidence="3 4">
    <name type="scientific">Ruegeria profundi</name>
    <dbReference type="NCBI Taxonomy" id="1685378"/>
    <lineage>
        <taxon>Bacteria</taxon>
        <taxon>Pseudomonadati</taxon>
        <taxon>Pseudomonadota</taxon>
        <taxon>Alphaproteobacteria</taxon>
        <taxon>Rhodobacterales</taxon>
        <taxon>Roseobacteraceae</taxon>
        <taxon>Ruegeria</taxon>
    </lineage>
</organism>